<evidence type="ECO:0000313" key="3">
    <source>
        <dbReference type="Proteomes" id="UP001549146"/>
    </source>
</evidence>
<name>A0ABV2LQH3_9FLAO</name>
<dbReference type="GO" id="GO:0004519">
    <property type="term" value="F:endonuclease activity"/>
    <property type="evidence" value="ECO:0007669"/>
    <property type="project" value="UniProtKB-KW"/>
</dbReference>
<evidence type="ECO:0000313" key="2">
    <source>
        <dbReference type="EMBL" id="MET3730828.1"/>
    </source>
</evidence>
<dbReference type="Proteomes" id="UP001549146">
    <property type="component" value="Unassembled WGS sequence"/>
</dbReference>
<reference evidence="2 3" key="1">
    <citation type="submission" date="2024-06" db="EMBL/GenBank/DDBJ databases">
        <title>Genomic Encyclopedia of Type Strains, Phase IV (KMG-IV): sequencing the most valuable type-strain genomes for metagenomic binning, comparative biology and taxonomic classification.</title>
        <authorList>
            <person name="Goeker M."/>
        </authorList>
    </citation>
    <scope>NUCLEOTIDE SEQUENCE [LARGE SCALE GENOMIC DNA]</scope>
    <source>
        <strain evidence="2 3">DSM 29388</strain>
    </source>
</reference>
<gene>
    <name evidence="2" type="ORF">ABID46_000387</name>
</gene>
<dbReference type="Gene3D" id="3.40.1440.10">
    <property type="entry name" value="GIY-YIG endonuclease"/>
    <property type="match status" value="1"/>
</dbReference>
<accession>A0ABV2LQH3</accession>
<feature type="domain" description="GIY-YIG" evidence="1">
    <location>
        <begin position="1"/>
        <end position="44"/>
    </location>
</feature>
<proteinExistence type="predicted"/>
<dbReference type="InterPro" id="IPR000305">
    <property type="entry name" value="GIY-YIG_endonuc"/>
</dbReference>
<dbReference type="Pfam" id="PF01541">
    <property type="entry name" value="GIY-YIG"/>
    <property type="match status" value="1"/>
</dbReference>
<organism evidence="2 3">
    <name type="scientific">Moheibacter stercoris</name>
    <dbReference type="NCBI Taxonomy" id="1628251"/>
    <lineage>
        <taxon>Bacteria</taxon>
        <taxon>Pseudomonadati</taxon>
        <taxon>Bacteroidota</taxon>
        <taxon>Flavobacteriia</taxon>
        <taxon>Flavobacteriales</taxon>
        <taxon>Weeksellaceae</taxon>
        <taxon>Moheibacter</taxon>
    </lineage>
</organism>
<keyword evidence="2" id="KW-0378">Hydrolase</keyword>
<dbReference type="RefSeq" id="WP_354506404.1">
    <property type="nucleotide sequence ID" value="NZ_JBEPMO010000002.1"/>
</dbReference>
<keyword evidence="2" id="KW-0540">Nuclease</keyword>
<dbReference type="EMBL" id="JBEPMO010000002">
    <property type="protein sequence ID" value="MET3730828.1"/>
    <property type="molecule type" value="Genomic_DNA"/>
</dbReference>
<sequence>MPFIVYVLFSEQYSKHYTGFTSDLENRLSSHNEFGKDWTARYRP</sequence>
<dbReference type="SUPFAM" id="SSF82771">
    <property type="entry name" value="GIY-YIG endonuclease"/>
    <property type="match status" value="1"/>
</dbReference>
<dbReference type="InterPro" id="IPR035901">
    <property type="entry name" value="GIY-YIG_endonuc_sf"/>
</dbReference>
<keyword evidence="2" id="KW-0255">Endonuclease</keyword>
<comment type="caution">
    <text evidence="2">The sequence shown here is derived from an EMBL/GenBank/DDBJ whole genome shotgun (WGS) entry which is preliminary data.</text>
</comment>
<keyword evidence="3" id="KW-1185">Reference proteome</keyword>
<evidence type="ECO:0000259" key="1">
    <source>
        <dbReference type="PROSITE" id="PS50164"/>
    </source>
</evidence>
<protein>
    <submittedName>
        <fullName evidence="2">GIY-YIG superfamily endonuclease</fullName>
    </submittedName>
</protein>
<dbReference type="PROSITE" id="PS50164">
    <property type="entry name" value="GIY_YIG"/>
    <property type="match status" value="1"/>
</dbReference>